<dbReference type="GeneID" id="20089425"/>
<dbReference type="EMBL" id="KI913989">
    <property type="protein sequence ID" value="ETV93811.1"/>
    <property type="molecule type" value="Genomic_DNA"/>
</dbReference>
<reference evidence="1" key="1">
    <citation type="submission" date="2013-12" db="EMBL/GenBank/DDBJ databases">
        <title>The Genome Sequence of Aphanomyces invadans NJM9701.</title>
        <authorList>
            <consortium name="The Broad Institute Genomics Platform"/>
            <person name="Russ C."/>
            <person name="Tyler B."/>
            <person name="van West P."/>
            <person name="Dieguez-Uribeondo J."/>
            <person name="Young S.K."/>
            <person name="Zeng Q."/>
            <person name="Gargeya S."/>
            <person name="Fitzgerald M."/>
            <person name="Abouelleil A."/>
            <person name="Alvarado L."/>
            <person name="Chapman S.B."/>
            <person name="Gainer-Dewar J."/>
            <person name="Goldberg J."/>
            <person name="Griggs A."/>
            <person name="Gujja S."/>
            <person name="Hansen M."/>
            <person name="Howarth C."/>
            <person name="Imamovic A."/>
            <person name="Ireland A."/>
            <person name="Larimer J."/>
            <person name="McCowan C."/>
            <person name="Murphy C."/>
            <person name="Pearson M."/>
            <person name="Poon T.W."/>
            <person name="Priest M."/>
            <person name="Roberts A."/>
            <person name="Saif S."/>
            <person name="Shea T."/>
            <person name="Sykes S."/>
            <person name="Wortman J."/>
            <person name="Nusbaum C."/>
            <person name="Birren B."/>
        </authorList>
    </citation>
    <scope>NUCLEOTIDE SEQUENCE [LARGE SCALE GENOMIC DNA]</scope>
    <source>
        <strain evidence="1">NJM9701</strain>
    </source>
</reference>
<protein>
    <submittedName>
        <fullName evidence="1">Uncharacterized protein</fullName>
    </submittedName>
</protein>
<name>A0A024TJM8_9STRA</name>
<dbReference type="RefSeq" id="XP_008877620.1">
    <property type="nucleotide sequence ID" value="XM_008879398.1"/>
</dbReference>
<proteinExistence type="predicted"/>
<evidence type="ECO:0000313" key="1">
    <source>
        <dbReference type="EMBL" id="ETV93811.1"/>
    </source>
</evidence>
<accession>A0A024TJM8</accession>
<dbReference type="AlphaFoldDB" id="A0A024TJM8"/>
<dbReference type="OrthoDB" id="79089at2759"/>
<dbReference type="VEuPathDB" id="FungiDB:H310_12375"/>
<sequence>MSSGYEWATSTEAFLAATSGRRGVSMAWCSSNMLPSDAVPLCTAEDTVSFNMEIFVDQADMDEVQVYVGKRKNVYNMPEHVHYAGFKRARLHW</sequence>
<gene>
    <name evidence="1" type="ORF">H310_12375</name>
</gene>
<organism evidence="1">
    <name type="scientific">Aphanomyces invadans</name>
    <dbReference type="NCBI Taxonomy" id="157072"/>
    <lineage>
        <taxon>Eukaryota</taxon>
        <taxon>Sar</taxon>
        <taxon>Stramenopiles</taxon>
        <taxon>Oomycota</taxon>
        <taxon>Saprolegniomycetes</taxon>
        <taxon>Saprolegniales</taxon>
        <taxon>Verrucalvaceae</taxon>
        <taxon>Aphanomyces</taxon>
    </lineage>
</organism>